<dbReference type="GeneID" id="19158557"/>
<dbReference type="eggNOG" id="ENOG502RT4A">
    <property type="taxonomic scope" value="Eukaryota"/>
</dbReference>
<dbReference type="RefSeq" id="XP_007722758.1">
    <property type="nucleotide sequence ID" value="XM_007724568.1"/>
</dbReference>
<evidence type="ECO:0000313" key="1">
    <source>
        <dbReference type="EMBL" id="EXJ90564.1"/>
    </source>
</evidence>
<proteinExistence type="predicted"/>
<protein>
    <recommendedName>
        <fullName evidence="3">MYND-type zinc finger protein samB</fullName>
    </recommendedName>
</protein>
<comment type="caution">
    <text evidence="1">The sequence shown here is derived from an EMBL/GenBank/DDBJ whole genome shotgun (WGS) entry which is preliminary data.</text>
</comment>
<keyword evidence="2" id="KW-1185">Reference proteome</keyword>
<organism evidence="1 2">
    <name type="scientific">Capronia coronata CBS 617.96</name>
    <dbReference type="NCBI Taxonomy" id="1182541"/>
    <lineage>
        <taxon>Eukaryota</taxon>
        <taxon>Fungi</taxon>
        <taxon>Dikarya</taxon>
        <taxon>Ascomycota</taxon>
        <taxon>Pezizomycotina</taxon>
        <taxon>Eurotiomycetes</taxon>
        <taxon>Chaetothyriomycetidae</taxon>
        <taxon>Chaetothyriales</taxon>
        <taxon>Herpotrichiellaceae</taxon>
        <taxon>Capronia</taxon>
    </lineage>
</organism>
<dbReference type="AlphaFoldDB" id="W9Z7S4"/>
<sequence length="214" mass="24546">MLTGDRCQKAHWSKHKPFCNLAQGKGSPDAYLSSKEHDEVLRIIIDAYRLRVETDHASRDEDHGIYYPGNPIDGLVWVKGDAIDDFQRFLDLIEGTEILPKWWKFEDRMECLMMAIDKDSPESIFKPINQSEIPTRYGGDTSIRVALATIAEMVVGYDGKGPAKDDTWFREFQEFLDLHPEERARLIKPSVDMAEQIMKEYGDDFQATSTEAPN</sequence>
<dbReference type="HOGENOM" id="CLU_093538_0_0_1"/>
<accession>W9Z7S4</accession>
<evidence type="ECO:0008006" key="3">
    <source>
        <dbReference type="Google" id="ProtNLM"/>
    </source>
</evidence>
<dbReference type="EMBL" id="AMWN01000003">
    <property type="protein sequence ID" value="EXJ90564.1"/>
    <property type="molecule type" value="Genomic_DNA"/>
</dbReference>
<gene>
    <name evidence="1" type="ORF">A1O1_03667</name>
</gene>
<name>W9Z7S4_9EURO</name>
<dbReference type="OrthoDB" id="432970at2759"/>
<dbReference type="Proteomes" id="UP000019484">
    <property type="component" value="Unassembled WGS sequence"/>
</dbReference>
<evidence type="ECO:0000313" key="2">
    <source>
        <dbReference type="Proteomes" id="UP000019484"/>
    </source>
</evidence>
<reference evidence="1 2" key="1">
    <citation type="submission" date="2013-03" db="EMBL/GenBank/DDBJ databases">
        <title>The Genome Sequence of Capronia coronata CBS 617.96.</title>
        <authorList>
            <consortium name="The Broad Institute Genomics Platform"/>
            <person name="Cuomo C."/>
            <person name="de Hoog S."/>
            <person name="Gorbushina A."/>
            <person name="Walker B."/>
            <person name="Young S.K."/>
            <person name="Zeng Q."/>
            <person name="Gargeya S."/>
            <person name="Fitzgerald M."/>
            <person name="Haas B."/>
            <person name="Abouelleil A."/>
            <person name="Allen A.W."/>
            <person name="Alvarado L."/>
            <person name="Arachchi H.M."/>
            <person name="Berlin A.M."/>
            <person name="Chapman S.B."/>
            <person name="Gainer-Dewar J."/>
            <person name="Goldberg J."/>
            <person name="Griggs A."/>
            <person name="Gujja S."/>
            <person name="Hansen M."/>
            <person name="Howarth C."/>
            <person name="Imamovic A."/>
            <person name="Ireland A."/>
            <person name="Larimer J."/>
            <person name="McCowan C."/>
            <person name="Murphy C."/>
            <person name="Pearson M."/>
            <person name="Poon T.W."/>
            <person name="Priest M."/>
            <person name="Roberts A."/>
            <person name="Saif S."/>
            <person name="Shea T."/>
            <person name="Sisk P."/>
            <person name="Sykes S."/>
            <person name="Wortman J."/>
            <person name="Nusbaum C."/>
            <person name="Birren B."/>
        </authorList>
    </citation>
    <scope>NUCLEOTIDE SEQUENCE [LARGE SCALE GENOMIC DNA]</scope>
    <source>
        <strain evidence="1 2">CBS 617.96</strain>
    </source>
</reference>
<dbReference type="STRING" id="1182541.W9Z7S4"/>